<dbReference type="SUPFAM" id="SSF47676">
    <property type="entry name" value="Conserved domain common to transcription factors TFIIS, elongin A, CRSP70"/>
    <property type="match status" value="1"/>
</dbReference>
<sequence>PVWTAAVIEMDIGEKATFSLARKAVDFDPEGLSPSDSCSTWTVELLRIFDVDDVEEDFQQLLHLETSGGKERAEDLDAVAVHWRVRRWMAEGNPCVASSRERIAILPGHGLVNIEDQNAPPVNISVGEGQQEAVELIAMRVGPGGKGCLYLKSQALKGNRPAGCVIMDVELVAMDTCRGPGTSGWRGWQSLVGERETGDQWLEEADGRRKQLETFGTLRKSTADSADAEAHVAAQVHKFAYNADRRYRRALRWLAADDKAEDKKMQLEECTLKMRLAKASSLNHQRFGVAAETDPPEAEKAALKEAVELLDQVLKTSETLKNESVAYECQKMSLQVCIQAGENVEARRFLEKLMEMRPDDEELKSDTARINRLESVLSLKKGASCVEDLQKELQAAVTALDKEAASKVLETLLGMFKDCAVTWDAVRTCKVGKDVGNAMKMGDPDLASLARKVVGEIQALAQRAGLGF</sequence>
<dbReference type="EMBL" id="CAJNNV010032943">
    <property type="protein sequence ID" value="CAE8641595.1"/>
    <property type="molecule type" value="Genomic_DNA"/>
</dbReference>
<dbReference type="InterPro" id="IPR035441">
    <property type="entry name" value="TFIIS/LEDGF_dom_sf"/>
</dbReference>
<feature type="non-terminal residue" evidence="1">
    <location>
        <position position="1"/>
    </location>
</feature>
<dbReference type="Proteomes" id="UP000654075">
    <property type="component" value="Unassembled WGS sequence"/>
</dbReference>
<dbReference type="OrthoDB" id="421437at2759"/>
<protein>
    <submittedName>
        <fullName evidence="1">Uncharacterized protein</fullName>
    </submittedName>
</protein>
<proteinExistence type="predicted"/>
<dbReference type="AlphaFoldDB" id="A0A813HW25"/>
<name>A0A813HW25_POLGL</name>
<comment type="caution">
    <text evidence="1">The sequence shown here is derived from an EMBL/GenBank/DDBJ whole genome shotgun (WGS) entry which is preliminary data.</text>
</comment>
<accession>A0A813HW25</accession>
<evidence type="ECO:0000313" key="2">
    <source>
        <dbReference type="Proteomes" id="UP000654075"/>
    </source>
</evidence>
<organism evidence="1 2">
    <name type="scientific">Polarella glacialis</name>
    <name type="common">Dinoflagellate</name>
    <dbReference type="NCBI Taxonomy" id="89957"/>
    <lineage>
        <taxon>Eukaryota</taxon>
        <taxon>Sar</taxon>
        <taxon>Alveolata</taxon>
        <taxon>Dinophyceae</taxon>
        <taxon>Suessiales</taxon>
        <taxon>Suessiaceae</taxon>
        <taxon>Polarella</taxon>
    </lineage>
</organism>
<evidence type="ECO:0000313" key="1">
    <source>
        <dbReference type="EMBL" id="CAE8641595.1"/>
    </source>
</evidence>
<reference evidence="1" key="1">
    <citation type="submission" date="2021-02" db="EMBL/GenBank/DDBJ databases">
        <authorList>
            <person name="Dougan E. K."/>
            <person name="Rhodes N."/>
            <person name="Thang M."/>
            <person name="Chan C."/>
        </authorList>
    </citation>
    <scope>NUCLEOTIDE SEQUENCE</scope>
</reference>
<keyword evidence="2" id="KW-1185">Reference proteome</keyword>
<gene>
    <name evidence="1" type="ORF">PGLA1383_LOCUS56215</name>
</gene>